<gene>
    <name evidence="2" type="ORF">C5F44_15705</name>
</gene>
<dbReference type="EMBL" id="PZKE01000021">
    <property type="protein sequence ID" value="PTE13016.1"/>
    <property type="molecule type" value="Genomic_DNA"/>
</dbReference>
<keyword evidence="1" id="KW-0812">Transmembrane</keyword>
<evidence type="ECO:0000313" key="3">
    <source>
        <dbReference type="Proteomes" id="UP000241362"/>
    </source>
</evidence>
<name>A0A2T4J538_FUSBL</name>
<reference evidence="2 3" key="1">
    <citation type="submission" date="2018-03" db="EMBL/GenBank/DDBJ databases">
        <title>Rhodobacter blasticus.</title>
        <authorList>
            <person name="Meyer T.E."/>
            <person name="Miller S."/>
            <person name="Lodha T."/>
            <person name="Gandham S."/>
            <person name="Chintalapati S."/>
            <person name="Chintalapati V.R."/>
        </authorList>
    </citation>
    <scope>NUCLEOTIDE SEQUENCE [LARGE SCALE GENOMIC DNA]</scope>
    <source>
        <strain evidence="2 3">DSM 2131</strain>
    </source>
</reference>
<keyword evidence="1" id="KW-1133">Transmembrane helix</keyword>
<accession>A0A2T4J538</accession>
<dbReference type="Proteomes" id="UP000241362">
    <property type="component" value="Unassembled WGS sequence"/>
</dbReference>
<protein>
    <submittedName>
        <fullName evidence="2">Uncharacterized protein</fullName>
    </submittedName>
</protein>
<keyword evidence="3" id="KW-1185">Reference proteome</keyword>
<comment type="caution">
    <text evidence="2">The sequence shown here is derived from an EMBL/GenBank/DDBJ whole genome shotgun (WGS) entry which is preliminary data.</text>
</comment>
<proteinExistence type="predicted"/>
<dbReference type="RefSeq" id="WP_107674492.1">
    <property type="nucleotide sequence ID" value="NZ_PZKE01000021.1"/>
</dbReference>
<sequence>MPAAPAQAATRRLPSRVRFAGFIMLFVYPLVTTLQAILLPLTQGWPLPARTAVFVPIMVVCMVWGIIPFIQTRLHRYL</sequence>
<feature type="transmembrane region" description="Helical" evidence="1">
    <location>
        <begin position="19"/>
        <end position="39"/>
    </location>
</feature>
<evidence type="ECO:0000256" key="1">
    <source>
        <dbReference type="SAM" id="Phobius"/>
    </source>
</evidence>
<evidence type="ECO:0000313" key="2">
    <source>
        <dbReference type="EMBL" id="PTE13016.1"/>
    </source>
</evidence>
<organism evidence="2 3">
    <name type="scientific">Fuscovulum blasticum DSM 2131</name>
    <dbReference type="NCBI Taxonomy" id="1188250"/>
    <lineage>
        <taxon>Bacteria</taxon>
        <taxon>Pseudomonadati</taxon>
        <taxon>Pseudomonadota</taxon>
        <taxon>Alphaproteobacteria</taxon>
        <taxon>Rhodobacterales</taxon>
        <taxon>Paracoccaceae</taxon>
        <taxon>Pseudogemmobacter</taxon>
    </lineage>
</organism>
<feature type="transmembrane region" description="Helical" evidence="1">
    <location>
        <begin position="51"/>
        <end position="70"/>
    </location>
</feature>
<dbReference type="AlphaFoldDB" id="A0A2T4J538"/>
<keyword evidence="1" id="KW-0472">Membrane</keyword>